<evidence type="ECO:0000256" key="1">
    <source>
        <dbReference type="ARBA" id="ARBA00007025"/>
    </source>
</evidence>
<keyword evidence="3" id="KW-0547">Nucleotide-binding</keyword>
<keyword evidence="6" id="KW-0347">Helicase</keyword>
<dbReference type="GO" id="GO:0005524">
    <property type="term" value="F:ATP binding"/>
    <property type="evidence" value="ECO:0007669"/>
    <property type="project" value="UniProtKB-KW"/>
</dbReference>
<dbReference type="GO" id="GO:0008270">
    <property type="term" value="F:zinc ion binding"/>
    <property type="evidence" value="ECO:0007669"/>
    <property type="project" value="UniProtKB-KW"/>
</dbReference>
<gene>
    <name evidence="14" type="ORF">GQ607_009202</name>
</gene>
<accession>A0A8H3W6V7</accession>
<proteinExistence type="inferred from homology"/>
<dbReference type="InterPro" id="IPR017907">
    <property type="entry name" value="Znf_RING_CS"/>
</dbReference>
<feature type="region of interest" description="Disordered" evidence="10">
    <location>
        <begin position="662"/>
        <end position="706"/>
    </location>
</feature>
<dbReference type="SUPFAM" id="SSF57850">
    <property type="entry name" value="RING/U-box"/>
    <property type="match status" value="1"/>
</dbReference>
<feature type="compositionally biased region" description="Polar residues" evidence="10">
    <location>
        <begin position="662"/>
        <end position="673"/>
    </location>
</feature>
<feature type="compositionally biased region" description="Basic residues" evidence="10">
    <location>
        <begin position="818"/>
        <end position="827"/>
    </location>
</feature>
<evidence type="ECO:0000313" key="15">
    <source>
        <dbReference type="Proteomes" id="UP000434172"/>
    </source>
</evidence>
<feature type="compositionally biased region" description="Polar residues" evidence="10">
    <location>
        <begin position="150"/>
        <end position="162"/>
    </location>
</feature>
<dbReference type="InterPro" id="IPR001650">
    <property type="entry name" value="Helicase_C-like"/>
</dbReference>
<evidence type="ECO:0000256" key="10">
    <source>
        <dbReference type="SAM" id="MobiDB-lite"/>
    </source>
</evidence>
<feature type="compositionally biased region" description="Polar residues" evidence="10">
    <location>
        <begin position="39"/>
        <end position="50"/>
    </location>
</feature>
<feature type="compositionally biased region" description="Basic and acidic residues" evidence="10">
    <location>
        <begin position="210"/>
        <end position="220"/>
    </location>
</feature>
<comment type="caution">
    <text evidence="14">The sequence shown here is derived from an EMBL/GenBank/DDBJ whole genome shotgun (WGS) entry which is preliminary data.</text>
</comment>
<dbReference type="PANTHER" id="PTHR45626:SF17">
    <property type="entry name" value="HELICASE-LIKE TRANSCRIPTION FACTOR"/>
    <property type="match status" value="1"/>
</dbReference>
<feature type="compositionally biased region" description="Acidic residues" evidence="10">
    <location>
        <begin position="87"/>
        <end position="108"/>
    </location>
</feature>
<dbReference type="PROSITE" id="PS50089">
    <property type="entry name" value="ZF_RING_2"/>
    <property type="match status" value="1"/>
</dbReference>
<evidence type="ECO:0000259" key="12">
    <source>
        <dbReference type="PROSITE" id="PS51192"/>
    </source>
</evidence>
<feature type="compositionally biased region" description="Basic and acidic residues" evidence="10">
    <location>
        <begin position="687"/>
        <end position="706"/>
    </location>
</feature>
<dbReference type="PROSITE" id="PS51192">
    <property type="entry name" value="HELICASE_ATP_BIND_1"/>
    <property type="match status" value="1"/>
</dbReference>
<feature type="compositionally biased region" description="Basic and acidic residues" evidence="10">
    <location>
        <begin position="74"/>
        <end position="86"/>
    </location>
</feature>
<dbReference type="PROSITE" id="PS51194">
    <property type="entry name" value="HELICASE_CTER"/>
    <property type="match status" value="1"/>
</dbReference>
<dbReference type="SMART" id="SM00490">
    <property type="entry name" value="HELICc"/>
    <property type="match status" value="1"/>
</dbReference>
<feature type="region of interest" description="Disordered" evidence="10">
    <location>
        <begin position="1"/>
        <end position="267"/>
    </location>
</feature>
<comment type="similarity">
    <text evidence="1">Belongs to the SNF2/RAD54 helicase family.</text>
</comment>
<dbReference type="Gene3D" id="3.40.50.10810">
    <property type="entry name" value="Tandem AAA-ATPase domain"/>
    <property type="match status" value="1"/>
</dbReference>
<keyword evidence="5" id="KW-0378">Hydrolase</keyword>
<feature type="compositionally biased region" description="Polar residues" evidence="10">
    <location>
        <begin position="224"/>
        <end position="239"/>
    </location>
</feature>
<protein>
    <submittedName>
        <fullName evidence="14">DNA repair protein rad5</fullName>
    </submittedName>
</protein>
<keyword evidence="4 9" id="KW-0863">Zinc-finger</keyword>
<sequence>MNNLSSDATSSAPEGCVNQLTDSSPESDNSFNDDFRLLQQLQDFDPSQGTILDAETSHNLHIAPSDTAQCEVANETHSDSPEHETSSTEDEDSSDSEPELDAPSDSEPEPNASSDSEPEPNADPMDTDFKPMEDVKEESPKPRNKPTRKGATSTGVAKTAQQKVRKNQEKMDKEFEIHVRNELKRKRGAGNGNVHIEPPKAKKMRTSSAKSDKKEQRSIEENFNDTSKTTARATANRPITQKERNEELKDRISHGTNNRRSGTQKRDLKEATSIFGYSKIVCFPNGEYYLKGMRETTKLREEQLPAVSWMVQREHGISPPFGGVLGDDVGLGKTMVSMACTVGNPASAEDLQTYFGATLIIVPSTDMAKQWRAEYLKHVEAIRDNEILIWSNAQWKESSVNFHNYKIVIATITEIRGNLTDEELKKIEAEHGMESDEYRAALVKFAGPVYGIKWYRIILDEGHAVKNMNTLSFKACYGLQRKSFWVLTATPLVDRETEIFPYLRLVGVEGINTYQDFKDRYLESYDCDTKMDALIHLVTYRRTKKDKFLGRLITGDLPEFESKEVWVNLSRHERMIYDLITEHYDALEKREGLSRINCHRMMISHAWNIEGVFRDDLNPSFLTNLRDGLEELAADPSATPQARKLLHAAPPNDQDSELFVTQEPTVGTSSSKSQDAKTKRKKKRSKKTEEKKSTKPKEDRIFHTDSTDKTLGMDNLLKYTINEQMVDEGCSKCRKTSIDKPWIISQCQHLFCHECLSEDWREAGETKCTTCDQPYDRKTGAKLVENLSTKETEYAEDDRVRALKEAESAPPTATPTKRTPKKSKRQKQLSAREEKKIVADFTKKKYGGDYRGVFLDLKGKDNAFINIGVHETDGMIPLSSKTACAMDYVLQFQSEAPEDKIIVFHEFLKTAKILGIALRQYDIPFYYFNGEMSAKSREDAITSFKNDPSIKVLLASKVGKEGLNLTCANRIINIDNWWNKAAQQQIFGRIDRTGQTKKMYAVVIRAADTIDEHIDDLQETKAEKVAHRMQDDRHETKLMSYWEVMMHTAPMAYQAKCAELIKKIEEEDAAEAAQGARRWVKV</sequence>
<dbReference type="InterPro" id="IPR013083">
    <property type="entry name" value="Znf_RING/FYVE/PHD"/>
</dbReference>
<dbReference type="GO" id="GO:0006281">
    <property type="term" value="P:DNA repair"/>
    <property type="evidence" value="ECO:0007669"/>
    <property type="project" value="TreeGrafter"/>
</dbReference>
<evidence type="ECO:0000256" key="5">
    <source>
        <dbReference type="ARBA" id="ARBA00022801"/>
    </source>
</evidence>
<feature type="region of interest" description="Disordered" evidence="10">
    <location>
        <begin position="803"/>
        <end position="833"/>
    </location>
</feature>
<evidence type="ECO:0000256" key="8">
    <source>
        <dbReference type="ARBA" id="ARBA00022840"/>
    </source>
</evidence>
<organism evidence="14 15">
    <name type="scientific">Colletotrichum asianum</name>
    <dbReference type="NCBI Taxonomy" id="702518"/>
    <lineage>
        <taxon>Eukaryota</taxon>
        <taxon>Fungi</taxon>
        <taxon>Dikarya</taxon>
        <taxon>Ascomycota</taxon>
        <taxon>Pezizomycotina</taxon>
        <taxon>Sordariomycetes</taxon>
        <taxon>Hypocreomycetidae</taxon>
        <taxon>Glomerellales</taxon>
        <taxon>Glomerellaceae</taxon>
        <taxon>Colletotrichum</taxon>
        <taxon>Colletotrichum gloeosporioides species complex</taxon>
    </lineage>
</organism>
<feature type="compositionally biased region" description="Basic and acidic residues" evidence="10">
    <location>
        <begin position="166"/>
        <end position="182"/>
    </location>
</feature>
<dbReference type="InterPro" id="IPR014001">
    <property type="entry name" value="Helicase_ATP-bd"/>
</dbReference>
<name>A0A8H3W6V7_9PEZI</name>
<evidence type="ECO:0000256" key="6">
    <source>
        <dbReference type="ARBA" id="ARBA00022806"/>
    </source>
</evidence>
<dbReference type="InterPro" id="IPR001841">
    <property type="entry name" value="Znf_RING"/>
</dbReference>
<feature type="domain" description="RING-type" evidence="11">
    <location>
        <begin position="730"/>
        <end position="772"/>
    </location>
</feature>
<dbReference type="GO" id="GO:0016787">
    <property type="term" value="F:hydrolase activity"/>
    <property type="evidence" value="ECO:0007669"/>
    <property type="project" value="UniProtKB-KW"/>
</dbReference>
<dbReference type="InterPro" id="IPR000330">
    <property type="entry name" value="SNF2_N"/>
</dbReference>
<dbReference type="Proteomes" id="UP000434172">
    <property type="component" value="Unassembled WGS sequence"/>
</dbReference>
<dbReference type="GO" id="GO:0005634">
    <property type="term" value="C:nucleus"/>
    <property type="evidence" value="ECO:0007669"/>
    <property type="project" value="TreeGrafter"/>
</dbReference>
<keyword evidence="2" id="KW-0479">Metal-binding</keyword>
<dbReference type="InterPro" id="IPR049730">
    <property type="entry name" value="SNF2/RAD54-like_C"/>
</dbReference>
<dbReference type="OrthoDB" id="448448at2759"/>
<feature type="compositionally biased region" description="Basic and acidic residues" evidence="10">
    <location>
        <begin position="240"/>
        <end position="253"/>
    </location>
</feature>
<dbReference type="AlphaFoldDB" id="A0A8H3W6V7"/>
<evidence type="ECO:0000256" key="9">
    <source>
        <dbReference type="PROSITE-ProRule" id="PRU00175"/>
    </source>
</evidence>
<evidence type="ECO:0000259" key="11">
    <source>
        <dbReference type="PROSITE" id="PS50089"/>
    </source>
</evidence>
<keyword evidence="15" id="KW-1185">Reference proteome</keyword>
<dbReference type="SMART" id="SM00487">
    <property type="entry name" value="DEXDc"/>
    <property type="match status" value="1"/>
</dbReference>
<dbReference type="InterPro" id="IPR027417">
    <property type="entry name" value="P-loop_NTPase"/>
</dbReference>
<reference evidence="14 15" key="1">
    <citation type="submission" date="2019-12" db="EMBL/GenBank/DDBJ databases">
        <title>A genome sequence resource for the geographically widespread anthracnose pathogen Colletotrichum asianum.</title>
        <authorList>
            <person name="Meng Y."/>
        </authorList>
    </citation>
    <scope>NUCLEOTIDE SEQUENCE [LARGE SCALE GENOMIC DNA]</scope>
    <source>
        <strain evidence="14 15">ICMP 18580</strain>
    </source>
</reference>
<dbReference type="Pfam" id="PF00271">
    <property type="entry name" value="Helicase_C"/>
    <property type="match status" value="1"/>
</dbReference>
<evidence type="ECO:0000256" key="4">
    <source>
        <dbReference type="ARBA" id="ARBA00022771"/>
    </source>
</evidence>
<feature type="domain" description="Helicase C-terminal" evidence="13">
    <location>
        <begin position="888"/>
        <end position="1039"/>
    </location>
</feature>
<dbReference type="Gene3D" id="3.40.50.300">
    <property type="entry name" value="P-loop containing nucleotide triphosphate hydrolases"/>
    <property type="match status" value="1"/>
</dbReference>
<evidence type="ECO:0000313" key="14">
    <source>
        <dbReference type="EMBL" id="KAF0323521.1"/>
    </source>
</evidence>
<dbReference type="Gene3D" id="3.30.40.10">
    <property type="entry name" value="Zinc/RING finger domain, C3HC4 (zinc finger)"/>
    <property type="match status" value="1"/>
</dbReference>
<evidence type="ECO:0000256" key="3">
    <source>
        <dbReference type="ARBA" id="ARBA00022741"/>
    </source>
</evidence>
<dbReference type="Pfam" id="PF00176">
    <property type="entry name" value="SNF2-rel_dom"/>
    <property type="match status" value="1"/>
</dbReference>
<dbReference type="InterPro" id="IPR038718">
    <property type="entry name" value="SNF2-like_sf"/>
</dbReference>
<feature type="compositionally biased region" description="Low complexity" evidence="10">
    <location>
        <begin position="808"/>
        <end position="817"/>
    </location>
</feature>
<keyword evidence="7" id="KW-0862">Zinc</keyword>
<feature type="domain" description="Helicase ATP-binding" evidence="12">
    <location>
        <begin position="314"/>
        <end position="509"/>
    </location>
</feature>
<keyword evidence="8" id="KW-0067">ATP-binding</keyword>
<evidence type="ECO:0000256" key="7">
    <source>
        <dbReference type="ARBA" id="ARBA00022833"/>
    </source>
</evidence>
<dbReference type="PROSITE" id="PS00518">
    <property type="entry name" value="ZF_RING_1"/>
    <property type="match status" value="1"/>
</dbReference>
<dbReference type="GO" id="GO:0008094">
    <property type="term" value="F:ATP-dependent activity, acting on DNA"/>
    <property type="evidence" value="ECO:0007669"/>
    <property type="project" value="TreeGrafter"/>
</dbReference>
<feature type="compositionally biased region" description="Polar residues" evidence="10">
    <location>
        <begin position="1"/>
        <end position="32"/>
    </location>
</feature>
<dbReference type="PANTHER" id="PTHR45626">
    <property type="entry name" value="TRANSCRIPTION TERMINATION FACTOR 2-RELATED"/>
    <property type="match status" value="1"/>
</dbReference>
<dbReference type="InterPro" id="IPR050628">
    <property type="entry name" value="SNF2_RAD54_helicase_TF"/>
</dbReference>
<dbReference type="GO" id="GO:0004386">
    <property type="term" value="F:helicase activity"/>
    <property type="evidence" value="ECO:0007669"/>
    <property type="project" value="UniProtKB-KW"/>
</dbReference>
<evidence type="ECO:0000256" key="2">
    <source>
        <dbReference type="ARBA" id="ARBA00022723"/>
    </source>
</evidence>
<dbReference type="EMBL" id="WOWK01000051">
    <property type="protein sequence ID" value="KAF0323521.1"/>
    <property type="molecule type" value="Genomic_DNA"/>
</dbReference>
<feature type="compositionally biased region" description="Basic and acidic residues" evidence="10">
    <location>
        <begin position="127"/>
        <end position="141"/>
    </location>
</feature>
<dbReference type="CDD" id="cd18793">
    <property type="entry name" value="SF2_C_SNF"/>
    <property type="match status" value="1"/>
</dbReference>
<dbReference type="SUPFAM" id="SSF52540">
    <property type="entry name" value="P-loop containing nucleoside triphosphate hydrolases"/>
    <property type="match status" value="2"/>
</dbReference>
<evidence type="ECO:0000259" key="13">
    <source>
        <dbReference type="PROSITE" id="PS51194"/>
    </source>
</evidence>